<evidence type="ECO:0000256" key="1">
    <source>
        <dbReference type="ARBA" id="ARBA00010646"/>
    </source>
</evidence>
<dbReference type="GO" id="GO:0016998">
    <property type="term" value="P:cell wall macromolecule catabolic process"/>
    <property type="evidence" value="ECO:0007669"/>
    <property type="project" value="InterPro"/>
</dbReference>
<dbReference type="SUPFAM" id="SSF51445">
    <property type="entry name" value="(Trans)glycosidases"/>
    <property type="match status" value="1"/>
</dbReference>
<dbReference type="Gene3D" id="3.20.20.80">
    <property type="entry name" value="Glycosidases"/>
    <property type="match status" value="1"/>
</dbReference>
<dbReference type="AlphaFoldDB" id="A0A5D4RF90"/>
<evidence type="ECO:0000313" key="4">
    <source>
        <dbReference type="EMBL" id="TYS50075.1"/>
    </source>
</evidence>
<dbReference type="InterPro" id="IPR017853">
    <property type="entry name" value="GH"/>
</dbReference>
<dbReference type="Pfam" id="PF00395">
    <property type="entry name" value="SLH"/>
    <property type="match status" value="1"/>
</dbReference>
<dbReference type="InterPro" id="IPR002053">
    <property type="entry name" value="Glyco_hydro_25"/>
</dbReference>
<dbReference type="Proteomes" id="UP000322139">
    <property type="component" value="Unassembled WGS sequence"/>
</dbReference>
<organism evidence="4 5">
    <name type="scientific">Bacillus infantis</name>
    <dbReference type="NCBI Taxonomy" id="324767"/>
    <lineage>
        <taxon>Bacteria</taxon>
        <taxon>Bacillati</taxon>
        <taxon>Bacillota</taxon>
        <taxon>Bacilli</taxon>
        <taxon>Bacillales</taxon>
        <taxon>Bacillaceae</taxon>
        <taxon>Bacillus</taxon>
    </lineage>
</organism>
<reference evidence="4 5" key="1">
    <citation type="submission" date="2019-08" db="EMBL/GenBank/DDBJ databases">
        <title>Bacillus genomes from the desert of Cuatro Cienegas, Coahuila.</title>
        <authorList>
            <person name="Olmedo-Alvarez G."/>
        </authorList>
    </citation>
    <scope>NUCLEOTIDE SEQUENCE [LARGE SCALE GENOMIC DNA]</scope>
    <source>
        <strain evidence="4 5">CH446_14T</strain>
    </source>
</reference>
<dbReference type="PROSITE" id="PS51904">
    <property type="entry name" value="GLYCOSYL_HYDROL_F25_2"/>
    <property type="match status" value="1"/>
</dbReference>
<sequence length="272" mass="30713">MKKVAKTQIVDISHHQLSSRINWAQAAKEVDLMIIRVQYGSSLVDREYKKHVANCKKYGIPFAHYAYARFVSVTDAKIEAKDFLNRIDKGAKFLVLDVEELTTSKSEIVAASQAFIDVCKAAGWKTGLYTGHHFYKPYGMDKVKADFLWIPRYGVNEGVAQTKPSYSCDIWQYTDKGKVSWYSGHLDLNKLHGSKDLDWFLGTTEKPTKGVVQVANDKKPVNDVKGHPEEESIRKAMDKGIIRGYGGEEFRPNDPVTRAQLAVILDRLGLLD</sequence>
<comment type="similarity">
    <text evidence="1">Belongs to the glycosyl hydrolase 25 family.</text>
</comment>
<evidence type="ECO:0000313" key="5">
    <source>
        <dbReference type="Proteomes" id="UP000322139"/>
    </source>
</evidence>
<gene>
    <name evidence="4" type="ORF">FZD51_05840</name>
</gene>
<dbReference type="GO" id="GO:0003796">
    <property type="term" value="F:lysozyme activity"/>
    <property type="evidence" value="ECO:0007669"/>
    <property type="project" value="InterPro"/>
</dbReference>
<comment type="caution">
    <text evidence="4">The sequence shown here is derived from an EMBL/GenBank/DDBJ whole genome shotgun (WGS) entry which is preliminary data.</text>
</comment>
<dbReference type="GO" id="GO:0016052">
    <property type="term" value="P:carbohydrate catabolic process"/>
    <property type="evidence" value="ECO:0007669"/>
    <property type="project" value="TreeGrafter"/>
</dbReference>
<feature type="domain" description="SLH" evidence="3">
    <location>
        <begin position="216"/>
        <end position="272"/>
    </location>
</feature>
<dbReference type="PANTHER" id="PTHR34135">
    <property type="entry name" value="LYSOZYME"/>
    <property type="match status" value="1"/>
</dbReference>
<keyword evidence="2" id="KW-0732">Signal</keyword>
<dbReference type="GO" id="GO:0009253">
    <property type="term" value="P:peptidoglycan catabolic process"/>
    <property type="evidence" value="ECO:0007669"/>
    <property type="project" value="InterPro"/>
</dbReference>
<accession>A0A5D4RF90</accession>
<protein>
    <submittedName>
        <fullName evidence="4">N-acetylmuramoyl-L-alanine amidase</fullName>
    </submittedName>
</protein>
<dbReference type="EMBL" id="VTER01000003">
    <property type="protein sequence ID" value="TYS50075.1"/>
    <property type="molecule type" value="Genomic_DNA"/>
</dbReference>
<evidence type="ECO:0000256" key="2">
    <source>
        <dbReference type="ARBA" id="ARBA00022729"/>
    </source>
</evidence>
<proteinExistence type="inferred from homology"/>
<dbReference type="PROSITE" id="PS51272">
    <property type="entry name" value="SLH"/>
    <property type="match status" value="1"/>
</dbReference>
<dbReference type="InterPro" id="IPR001119">
    <property type="entry name" value="SLH_dom"/>
</dbReference>
<evidence type="ECO:0000259" key="3">
    <source>
        <dbReference type="PROSITE" id="PS51272"/>
    </source>
</evidence>
<name>A0A5D4RF90_9BACI</name>
<dbReference type="PANTHER" id="PTHR34135:SF1">
    <property type="entry name" value="GLYCOSYL HYDROLASE FAMILY 25"/>
    <property type="match status" value="1"/>
</dbReference>
<dbReference type="Pfam" id="PF01183">
    <property type="entry name" value="Glyco_hydro_25"/>
    <property type="match status" value="1"/>
</dbReference>